<protein>
    <submittedName>
        <fullName evidence="1">Uncharacterized protein</fullName>
    </submittedName>
</protein>
<evidence type="ECO:0000313" key="1">
    <source>
        <dbReference type="EMBL" id="KAI4336339.1"/>
    </source>
</evidence>
<dbReference type="Proteomes" id="UP000828941">
    <property type="component" value="Chromosome 6"/>
</dbReference>
<dbReference type="EMBL" id="CM039431">
    <property type="protein sequence ID" value="KAI4336339.1"/>
    <property type="molecule type" value="Genomic_DNA"/>
</dbReference>
<reference evidence="1 2" key="1">
    <citation type="journal article" date="2022" name="DNA Res.">
        <title>Chromosomal-level genome assembly of the orchid tree Bauhinia variegata (Leguminosae; Cercidoideae) supports the allotetraploid origin hypothesis of Bauhinia.</title>
        <authorList>
            <person name="Zhong Y."/>
            <person name="Chen Y."/>
            <person name="Zheng D."/>
            <person name="Pang J."/>
            <person name="Liu Y."/>
            <person name="Luo S."/>
            <person name="Meng S."/>
            <person name="Qian L."/>
            <person name="Wei D."/>
            <person name="Dai S."/>
            <person name="Zhou R."/>
        </authorList>
    </citation>
    <scope>NUCLEOTIDE SEQUENCE [LARGE SCALE GENOMIC DNA]</scope>
    <source>
        <strain evidence="1">BV-YZ2020</strain>
    </source>
</reference>
<keyword evidence="2" id="KW-1185">Reference proteome</keyword>
<gene>
    <name evidence="1" type="ORF">L6164_014877</name>
</gene>
<organism evidence="1 2">
    <name type="scientific">Bauhinia variegata</name>
    <name type="common">Purple orchid tree</name>
    <name type="synonym">Phanera variegata</name>
    <dbReference type="NCBI Taxonomy" id="167791"/>
    <lineage>
        <taxon>Eukaryota</taxon>
        <taxon>Viridiplantae</taxon>
        <taxon>Streptophyta</taxon>
        <taxon>Embryophyta</taxon>
        <taxon>Tracheophyta</taxon>
        <taxon>Spermatophyta</taxon>
        <taxon>Magnoliopsida</taxon>
        <taxon>eudicotyledons</taxon>
        <taxon>Gunneridae</taxon>
        <taxon>Pentapetalae</taxon>
        <taxon>rosids</taxon>
        <taxon>fabids</taxon>
        <taxon>Fabales</taxon>
        <taxon>Fabaceae</taxon>
        <taxon>Cercidoideae</taxon>
        <taxon>Cercideae</taxon>
        <taxon>Bauhiniinae</taxon>
        <taxon>Bauhinia</taxon>
    </lineage>
</organism>
<proteinExistence type="predicted"/>
<comment type="caution">
    <text evidence="1">The sequence shown here is derived from an EMBL/GenBank/DDBJ whole genome shotgun (WGS) entry which is preliminary data.</text>
</comment>
<evidence type="ECO:0000313" key="2">
    <source>
        <dbReference type="Proteomes" id="UP000828941"/>
    </source>
</evidence>
<name>A0ACB9NKE7_BAUVA</name>
<sequence>MEKPSSSSTAKSRAKGKDADMNYSRIALISEDVLHNILAKLPAPSFASAACVNKSWNRICNRILSRPKLSSALSLNPSLPDAVKEVLDKVLCEPIRPHFAIANVGSGFDLTKTLELISERLGSNIAVIVSEANGIIGRDALTSEHNEVKWGALFSGFSSETYEKNINNGILLTIGYLPGLKVDAIPLLRPRKTPQAPVINKFLRNIKEYSTSVSGSAFPVGIILFGEVSTNMKPVLETLDYAMPMDTIIVGDEGSCFVYRSRNNSRDTCGRTGFLEAVALVFAEDSKSDSGKIRFHIAQSNGVLPIGAVYKAASVRTSSTDSTTWLNARREGQQQILDGQSILNVINNELENHIEPPDLYIGVTKRRKFSIGSEWPRPRTWLTFHAVVGGDDEYLYVDGVGIKTGDTFQFYHSDPNTALASCVHASDKLKSIRPEKNSKDCEVDAENDVNVFGGLIFTCYGRGESFFGRFNVDSSPFLENFPGVPFAGIFCSGEIGRPSSNALTDQCQGQSSVSCCLHAYSSVYLVMSYTRPSVI</sequence>
<accession>A0ACB9NKE7</accession>